<keyword evidence="2" id="KW-0479">Metal-binding</keyword>
<evidence type="ECO:0000313" key="6">
    <source>
        <dbReference type="EMBL" id="PMD41425.1"/>
    </source>
</evidence>
<dbReference type="AlphaFoldDB" id="A0A2J6RSD0"/>
<keyword evidence="1" id="KW-0349">Heme</keyword>
<dbReference type="Gene3D" id="1.20.910.10">
    <property type="entry name" value="Heme oxygenase-like"/>
    <property type="match status" value="1"/>
</dbReference>
<dbReference type="Pfam" id="PF01126">
    <property type="entry name" value="Heme_oxygenase"/>
    <property type="match status" value="1"/>
</dbReference>
<dbReference type="OrthoDB" id="652091at2759"/>
<dbReference type="EMBL" id="KZ613944">
    <property type="protein sequence ID" value="PMD41425.1"/>
    <property type="molecule type" value="Genomic_DNA"/>
</dbReference>
<evidence type="ECO:0000313" key="7">
    <source>
        <dbReference type="Proteomes" id="UP000235786"/>
    </source>
</evidence>
<proteinExistence type="predicted"/>
<reference evidence="6 7" key="1">
    <citation type="submission" date="2016-04" db="EMBL/GenBank/DDBJ databases">
        <title>A degradative enzymes factory behind the ericoid mycorrhizal symbiosis.</title>
        <authorList>
            <consortium name="DOE Joint Genome Institute"/>
            <person name="Martino E."/>
            <person name="Morin E."/>
            <person name="Grelet G."/>
            <person name="Kuo A."/>
            <person name="Kohler A."/>
            <person name="Daghino S."/>
            <person name="Barry K."/>
            <person name="Choi C."/>
            <person name="Cichocki N."/>
            <person name="Clum A."/>
            <person name="Copeland A."/>
            <person name="Hainaut M."/>
            <person name="Haridas S."/>
            <person name="Labutti K."/>
            <person name="Lindquist E."/>
            <person name="Lipzen A."/>
            <person name="Khouja H.-R."/>
            <person name="Murat C."/>
            <person name="Ohm R."/>
            <person name="Olson A."/>
            <person name="Spatafora J."/>
            <person name="Veneault-Fourrey C."/>
            <person name="Henrissat B."/>
            <person name="Grigoriev I."/>
            <person name="Martin F."/>
            <person name="Perotto S."/>
        </authorList>
    </citation>
    <scope>NUCLEOTIDE SEQUENCE [LARGE SCALE GENOMIC DNA]</scope>
    <source>
        <strain evidence="6 7">F</strain>
    </source>
</reference>
<dbReference type="CDD" id="cd19165">
    <property type="entry name" value="HemeO"/>
    <property type="match status" value="1"/>
</dbReference>
<dbReference type="GO" id="GO:0046872">
    <property type="term" value="F:metal ion binding"/>
    <property type="evidence" value="ECO:0007669"/>
    <property type="project" value="UniProtKB-KW"/>
</dbReference>
<dbReference type="Proteomes" id="UP000235786">
    <property type="component" value="Unassembled WGS sequence"/>
</dbReference>
<protein>
    <submittedName>
        <fullName evidence="6">Heme oxygenase-like protein</fullName>
    </submittedName>
</protein>
<keyword evidence="3" id="KW-0408">Iron</keyword>
<feature type="region of interest" description="Disordered" evidence="4">
    <location>
        <begin position="338"/>
        <end position="362"/>
    </location>
</feature>
<evidence type="ECO:0000256" key="1">
    <source>
        <dbReference type="ARBA" id="ARBA00022617"/>
    </source>
</evidence>
<keyword evidence="5" id="KW-0812">Transmembrane</keyword>
<feature type="transmembrane region" description="Helical" evidence="5">
    <location>
        <begin position="372"/>
        <end position="390"/>
    </location>
</feature>
<gene>
    <name evidence="6" type="ORF">L207DRAFT_581861</name>
</gene>
<evidence type="ECO:0000256" key="2">
    <source>
        <dbReference type="ARBA" id="ARBA00022723"/>
    </source>
</evidence>
<dbReference type="SUPFAM" id="SSF48613">
    <property type="entry name" value="Heme oxygenase-like"/>
    <property type="match status" value="1"/>
</dbReference>
<dbReference type="InterPro" id="IPR016053">
    <property type="entry name" value="Haem_Oase-like"/>
</dbReference>
<keyword evidence="5" id="KW-1133">Transmembrane helix</keyword>
<evidence type="ECO:0000256" key="3">
    <source>
        <dbReference type="ARBA" id="ARBA00023004"/>
    </source>
</evidence>
<accession>A0A2J6RSD0</accession>
<keyword evidence="5" id="KW-0472">Membrane</keyword>
<name>A0A2J6RSD0_HYAVF</name>
<dbReference type="InterPro" id="IPR002051">
    <property type="entry name" value="Haem_Oase"/>
</dbReference>
<dbReference type="PANTHER" id="PTHR10720">
    <property type="entry name" value="HEME OXYGENASE"/>
    <property type="match status" value="1"/>
</dbReference>
<sequence>MANLELPTPSPGGQQFDASPSLSERINIATRSVHSQLNKLILVRLPLALPPYTSSPSIYATGLLHVAPIYITFESLWQAILDLPCLPAGLSHIAGFDDNQEGCSFQGPKPMGLTYSRERSLLSHLYLPRLLRAQRLRTDIKDLTGFLESEIEGQLDISSGNGKLAEFVAHTKKTVGSSPHVLLAYAWVFYMALFSGGRYLRAALAEAGGEGTRFWALEPSVTPVLEEHIADRSSARSKCQLGKRFVALIPGLQFFNFAGDVDGEDIKLEFKKRIAEVENLLTSGEKEHIIAEAENIFKYMVEIVLELDKVISLRTGGTLSVCEAGLNHPYDRVDIQKERVEQKPPSKPQSKGGPASSPSNEKGTRYLPWKKWVTSLLPMVLCIVLTSWYYGM</sequence>
<dbReference type="InterPro" id="IPR016084">
    <property type="entry name" value="Haem_Oase-like_multi-hlx"/>
</dbReference>
<feature type="compositionally biased region" description="Low complexity" evidence="4">
    <location>
        <begin position="348"/>
        <end position="359"/>
    </location>
</feature>
<dbReference type="STRING" id="1149755.A0A2J6RSD0"/>
<keyword evidence="7" id="KW-1185">Reference proteome</keyword>
<organism evidence="6 7">
    <name type="scientific">Hyaloscypha variabilis (strain UAMH 11265 / GT02V1 / F)</name>
    <name type="common">Meliniomyces variabilis</name>
    <dbReference type="NCBI Taxonomy" id="1149755"/>
    <lineage>
        <taxon>Eukaryota</taxon>
        <taxon>Fungi</taxon>
        <taxon>Dikarya</taxon>
        <taxon>Ascomycota</taxon>
        <taxon>Pezizomycotina</taxon>
        <taxon>Leotiomycetes</taxon>
        <taxon>Helotiales</taxon>
        <taxon>Hyaloscyphaceae</taxon>
        <taxon>Hyaloscypha</taxon>
        <taxon>Hyaloscypha variabilis</taxon>
    </lineage>
</organism>
<evidence type="ECO:0000256" key="4">
    <source>
        <dbReference type="SAM" id="MobiDB-lite"/>
    </source>
</evidence>
<dbReference type="GO" id="GO:0004392">
    <property type="term" value="F:heme oxygenase (decyclizing) activity"/>
    <property type="evidence" value="ECO:0007669"/>
    <property type="project" value="InterPro"/>
</dbReference>
<dbReference type="GO" id="GO:0006788">
    <property type="term" value="P:heme oxidation"/>
    <property type="evidence" value="ECO:0007669"/>
    <property type="project" value="InterPro"/>
</dbReference>
<evidence type="ECO:0000256" key="5">
    <source>
        <dbReference type="SAM" id="Phobius"/>
    </source>
</evidence>
<dbReference type="PANTHER" id="PTHR10720:SF0">
    <property type="entry name" value="HEME OXYGENASE"/>
    <property type="match status" value="1"/>
</dbReference>